<name>A0A366M9C1_9EURY</name>
<comment type="caution">
    <text evidence="1">The sequence shown here is derived from an EMBL/GenBank/DDBJ whole genome shotgun (WGS) entry which is preliminary data.</text>
</comment>
<keyword evidence="2" id="KW-1185">Reference proteome</keyword>
<organism evidence="1 2">
    <name type="scientific">Candidatus Methanobinarius endosymbioticus</name>
    <dbReference type="NCBI Taxonomy" id="2006182"/>
    <lineage>
        <taxon>Archaea</taxon>
        <taxon>Methanobacteriati</taxon>
        <taxon>Methanobacteriota</taxon>
        <taxon>Methanomada group</taxon>
        <taxon>Methanobacteria</taxon>
        <taxon>Methanobacteriales</taxon>
        <taxon>Methanobacteriaceae</taxon>
        <taxon>Candidatus Methanobinarius</taxon>
    </lineage>
</organism>
<dbReference type="AlphaFoldDB" id="A0A366M9C1"/>
<reference evidence="1 2" key="1">
    <citation type="submission" date="2018-06" db="EMBL/GenBank/DDBJ databases">
        <title>Genomic insight into two independent archaeal endosymbiosis events.</title>
        <authorList>
            <person name="Lind A.E."/>
            <person name="Lewis W.H."/>
            <person name="Spang A."/>
            <person name="Guy L."/>
            <person name="Embley M.T."/>
            <person name="Ettema T.J.G."/>
        </authorList>
    </citation>
    <scope>NUCLEOTIDE SEQUENCE [LARGE SCALE GENOMIC DNA]</scope>
    <source>
        <strain evidence="1">NOE</strain>
    </source>
</reference>
<accession>A0A366M9C1</accession>
<protein>
    <submittedName>
        <fullName evidence="1">Uncharacterized protein</fullName>
    </submittedName>
</protein>
<proteinExistence type="predicted"/>
<evidence type="ECO:0000313" key="1">
    <source>
        <dbReference type="EMBL" id="RBQ22647.1"/>
    </source>
</evidence>
<dbReference type="Proteomes" id="UP000253099">
    <property type="component" value="Unassembled WGS sequence"/>
</dbReference>
<evidence type="ECO:0000313" key="2">
    <source>
        <dbReference type="Proteomes" id="UP000253099"/>
    </source>
</evidence>
<dbReference type="EMBL" id="NIZT01000057">
    <property type="protein sequence ID" value="RBQ22647.1"/>
    <property type="molecule type" value="Genomic_DNA"/>
</dbReference>
<sequence length="57" mass="6801">MKKNLPSSLKIKINNDHEMNKVMSFYERKEFSNNPNHINSLLKFIIKKQNINVDLLK</sequence>
<gene>
    <name evidence="1" type="ORF">ALNOE001_17080</name>
</gene>